<evidence type="ECO:0000256" key="2">
    <source>
        <dbReference type="SAM" id="Phobius"/>
    </source>
</evidence>
<dbReference type="InParanoid" id="W7X243"/>
<dbReference type="SUPFAM" id="SSF50998">
    <property type="entry name" value="Quinoprotein alcohol dehydrogenase-like"/>
    <property type="match status" value="2"/>
</dbReference>
<keyword evidence="2" id="KW-0472">Membrane</keyword>
<keyword evidence="2" id="KW-1133">Transmembrane helix</keyword>
<dbReference type="GeneID" id="24440533"/>
<gene>
    <name evidence="3" type="ORF">TTHERM_000756049</name>
</gene>
<proteinExistence type="predicted"/>
<accession>W7X243</accession>
<evidence type="ECO:0000313" key="4">
    <source>
        <dbReference type="Proteomes" id="UP000009168"/>
    </source>
</evidence>
<dbReference type="Proteomes" id="UP000009168">
    <property type="component" value="Unassembled WGS sequence"/>
</dbReference>
<dbReference type="RefSeq" id="XP_012655753.1">
    <property type="nucleotide sequence ID" value="XM_012800299.1"/>
</dbReference>
<keyword evidence="2 3" id="KW-0812">Transmembrane</keyword>
<dbReference type="CDD" id="cd00064">
    <property type="entry name" value="FU"/>
    <property type="match status" value="1"/>
</dbReference>
<organism evidence="3 4">
    <name type="scientific">Tetrahymena thermophila (strain SB210)</name>
    <dbReference type="NCBI Taxonomy" id="312017"/>
    <lineage>
        <taxon>Eukaryota</taxon>
        <taxon>Sar</taxon>
        <taxon>Alveolata</taxon>
        <taxon>Ciliophora</taxon>
        <taxon>Intramacronucleata</taxon>
        <taxon>Oligohymenophorea</taxon>
        <taxon>Hymenostomatida</taxon>
        <taxon>Tetrahymenina</taxon>
        <taxon>Tetrahymenidae</taxon>
        <taxon>Tetrahymena</taxon>
    </lineage>
</organism>
<feature type="transmembrane region" description="Helical" evidence="2">
    <location>
        <begin position="2533"/>
        <end position="2554"/>
    </location>
</feature>
<dbReference type="InterPro" id="IPR009030">
    <property type="entry name" value="Growth_fac_rcpt_cys_sf"/>
</dbReference>
<feature type="region of interest" description="Disordered" evidence="1">
    <location>
        <begin position="2961"/>
        <end position="2999"/>
    </location>
</feature>
<feature type="transmembrane region" description="Helical" evidence="2">
    <location>
        <begin position="2669"/>
        <end position="2688"/>
    </location>
</feature>
<feature type="transmembrane region" description="Helical" evidence="2">
    <location>
        <begin position="2611"/>
        <end position="2627"/>
    </location>
</feature>
<feature type="transmembrane region" description="Helical" evidence="2">
    <location>
        <begin position="2483"/>
        <end position="2503"/>
    </location>
</feature>
<dbReference type="InterPro" id="IPR011047">
    <property type="entry name" value="Quinoprotein_ADH-like_sf"/>
</dbReference>
<sequence length="2999" mass="347057">MKSISQIVLSQLGCPQNCAKCDQLNNCIQCIQGYQLQAGQNICNPICQYGQYYNPQSQTCVSVCPYQYFNQDSSQSCVQFTQCPTLSTLGQAYYDQFNQAIQLDNFLYTIGNNFAQNDYSIKIFDTANDCQFQGTLTGHLSSVLSIVNFQDIDNQSSQKTTNIFSLSANDLIKWDIQQGKLVNQAKFGLNYYAPSKPYIDSQVVLLQQNTTYFGSFQYQQYFNNPVSLSAYITMYQLVHQLNIIGYAQDQSGILYSYSTMELVKYNSQYQGQLICSFNQNVQQVQSVDSSFLIILFQSSFNLQTYYRGECDDLTIQQNEQITNFYIVDDQNYIILVEFYTQAILYQVNEYDSISSNIQSLINQIIVNKQLGNIILLGQGLSFLEIDFSKNIVLKNIVKKNISQTKTEHTNSVIGFVSDANNNRFISYSLDGSFIIWQETVDQFSGLIKVRFVLQQFHPICASSISSFCPYQMQSLELAQSNLLIAQYVNDNRVYLFNYQYDAVWLNNTYNLTDPTLKLNNYHFLKKNLTLTLCNAKQIAAFNISTASIIYNKLQINQPYLYGAIDFQPTINGAKIGNYLIYIIQQTSSLQYLRLDLFPAGTNRINQSISKPINSTYYIQETMEMIVITPNFLYIMNQTLYIYNVAVQTPSAISYEPQSKNLIIFQANQKATYMTRSLTTYTAQRSFTFSSVISRQAVSANSPEMYFFYQNTMNKQLQNQIYALGPNLDIQMVVSFQNKITSLTAIQQSQKIYIGFQNGDIQSGYFNNNYLQNQITVASPQFQYVQELNRVYYFDKDIKYLQLSSNTAITVTSGQQQQLNGLIIDQAFQNVIGFTNSNMYYNFFIFDLNKNTLKYNITGGNKQGTTSAYLDTSNGYLISYYNGTNQFFVWKYPNITYLYSCQDHINIYNDIVSGSDQPSSIVYNVGYIFLIPQQYMILSTNNYGGIDRYFYNTNTSNYIQLNPFSKVFFDNQQLMLYVSYSSQISYCTVIVYDTNQLQQQYINGNSFLKDIQGVIFQGSKSYIYDQTNLNVIDRVSFKLLLTISSNNPSFQSVIISDQLNYVFVWNNQQVSKNSNIAIFSLVDGTQVFTISSYQQIDSGNIDTVVLDEDSQQLFITKDSYFFMFSFDLQSFKYSGYYLIGYDTAITQMQFLPIQNMIVLLDASKISFIRCETSINTKNNFRSIYLTMNDDYFQNQITNKSYILDKQNTAWSYDYQNLQQSYLFQLDQIRLSTQWGNNIYVILNNTLIQYDLNMNYINNYSGRFKNIWFDNNYIFLEQVTQSIILLNQTNLQINQYFTTKLSSYIQNLLIIQNFTEVIILLQNNIIWHINYLTGSVINNYQAPSTINALQFDFNAMTLMYIKPTSVQFFTNFTSNRVKYYNLFSQPYNSTLSNNITNVIFDYQSNQMIVIYKNLAYLQVLQYQYNSTTNLTLNNIVLISQIPLPLRTPDLQVYLNGNQLQIVSPWQAVFLQRKSLIPISYLRDNRYLKSITGYIPSDSQPQYGLVTSDQFLYLIVLNPSTKKRNILYSFQMTYPRIIIFKIQNQGQVLQFNIVGASNGVFFSYNFLLPSNLYSISANSIQIQSQCFENLGQIKYSYSLQNQLTTLQNSLNQLQIQLQQSLIYVNPTESFYENTFFQNPNNKIVYLNQDAQNNHIIQIKKDSFQQNYLQNLQISNMIFDISNANNVGFNQNTVRITFQNITISSNGDGFSFDLYNLQYLVIENFQINDIQLQNNSKLFSISNCSQVYFNNFTISNVVLKNQSSLFEFINSNNIFINNLTINNLVIDSNSNTSNVFHLFNLKYIQIQNCNFFNISSQNQQFQTNFLFSEATKQLNLQQINYLNIERIPFISFVDSYKQDQYLYQITHNFLSMSNINATQIQNLNSSLINFVGNSFIVKNSYFNNINCNSCLGGAIYTKNAVQFKLSNSSLYKINAFIGGAIYITDSNYNEIVFENCNFISNSAIASGGAIYLQKSDLKLHNSTFIQNQALVGGAIRYTDIEPLFAYNQILKLTDDNNTFVNNTGTIHTNNFGSYTHSIQISSENSAMSLIASRRQLQHTDTQSISNDFLINEYKITEFQSGGSVNFTFRILDLEGNPVNFNLDKYNNNEYPDIINQEISSYVINANTFSEEVKLFGQQSTNYQQFNQTTNSFLISDLSIYSLPQTENLIYIQVPSIQRLVNSNLTNRSFSQGPFYSRLVFQFRKCVAGEIYQESNKLYICSECKDGFYSLVEPKQTKSTIQNCQRCPDGASDCYRNTIKLKEGYWRSSNNTDSIVYCSNQPSNCNGDESKGYCKEGNFGPLCEMCDNNGVRWGSPYMSNGKYGCVKCSTLMNNSSYILPSAIAGIIMLIYLIFSIKIAINISENIVIGFYLRCLKLLPISKSAYLDTTNMNIKSMMNYMQLAKLVNTFQVQLPSWLQILPQYLGSPVDNFLYTFDCYLNKIASSKIPLIYLRTVWTLVMPFLYIIGMSILYFIFVKLKWAKFHKNHLISGLVFLIYFLQSNMVSNLLSVMACREIDNQKYILADITYSCYTKTHIQYIFTICIPGLLLWAVILPVLIIKKLSKNKNNLENSNIRIPYGFLYQDYKQQYYYWEFVRSYLKIIIIVIMNFYGDPYNNKLVIAAVLFLLYLVLLQKAKPYNMIYYQQVDKRSMVVLIIIILMNIFLYNKPDIIQQQLFYIIVLGIDNLYQAYLVFEVVKNKLIIIYKYQIRSLKLQLLEYFPMLKKYIKIDTKSTLGVFYYWRQIRKEIIEMKKKKVEQEVIIQQHITSVMCQQSNSGRIQLENHQSPHSMFSQQDIYSQRNIGSFLLQDKENDWLQSNINSNSNLQNHVNISSAKNNNTQQIQKSAFSNIQENNINSKNVQDDIQDMQIIQRKKSLKSQKESFQIVSIIYKNLRRVLIDCDQININILSSQELNKQQQINEYEPHESIEDNVQKNIIQQQDSQQLSCQVQDQISIQIQQSKEINYKIPDLDSHAKQQSKQSTDSQGIDSSQEQKQNSQIKQYEDI</sequence>
<name>W7X243_TETTS</name>
<reference evidence="4" key="1">
    <citation type="journal article" date="2006" name="PLoS Biol.">
        <title>Macronuclear genome sequence of the ciliate Tetrahymena thermophila, a model eukaryote.</title>
        <authorList>
            <person name="Eisen J.A."/>
            <person name="Coyne R.S."/>
            <person name="Wu M."/>
            <person name="Wu D."/>
            <person name="Thiagarajan M."/>
            <person name="Wortman J.R."/>
            <person name="Badger J.H."/>
            <person name="Ren Q."/>
            <person name="Amedeo P."/>
            <person name="Jones K.M."/>
            <person name="Tallon L.J."/>
            <person name="Delcher A.L."/>
            <person name="Salzberg S.L."/>
            <person name="Silva J.C."/>
            <person name="Haas B.J."/>
            <person name="Majoros W.H."/>
            <person name="Farzad M."/>
            <person name="Carlton J.M."/>
            <person name="Smith R.K. Jr."/>
            <person name="Garg J."/>
            <person name="Pearlman R.E."/>
            <person name="Karrer K.M."/>
            <person name="Sun L."/>
            <person name="Manning G."/>
            <person name="Elde N.C."/>
            <person name="Turkewitz A.P."/>
            <person name="Asai D.J."/>
            <person name="Wilkes D.E."/>
            <person name="Wang Y."/>
            <person name="Cai H."/>
            <person name="Collins K."/>
            <person name="Stewart B.A."/>
            <person name="Lee S.R."/>
            <person name="Wilamowska K."/>
            <person name="Weinberg Z."/>
            <person name="Ruzzo W.L."/>
            <person name="Wloga D."/>
            <person name="Gaertig J."/>
            <person name="Frankel J."/>
            <person name="Tsao C.-C."/>
            <person name="Gorovsky M.A."/>
            <person name="Keeling P.J."/>
            <person name="Waller R.F."/>
            <person name="Patron N.J."/>
            <person name="Cherry J.M."/>
            <person name="Stover N.A."/>
            <person name="Krieger C.J."/>
            <person name="del Toro C."/>
            <person name="Ryder H.F."/>
            <person name="Williamson S.C."/>
            <person name="Barbeau R.A."/>
            <person name="Hamilton E.P."/>
            <person name="Orias E."/>
        </authorList>
    </citation>
    <scope>NUCLEOTIDE SEQUENCE [LARGE SCALE GENOMIC DNA]</scope>
    <source>
        <strain evidence="4">SB210</strain>
    </source>
</reference>
<dbReference type="OrthoDB" id="295386at2759"/>
<evidence type="ECO:0000256" key="1">
    <source>
        <dbReference type="SAM" id="MobiDB-lite"/>
    </source>
</evidence>
<dbReference type="KEGG" id="tet:TTHERM_000756049"/>
<evidence type="ECO:0000313" key="3">
    <source>
        <dbReference type="EMBL" id="EWS71712.1"/>
    </source>
</evidence>
<feature type="transmembrane region" description="Helical" evidence="2">
    <location>
        <begin position="2450"/>
        <end position="2471"/>
    </location>
</feature>
<keyword evidence="4" id="KW-1185">Reference proteome</keyword>
<feature type="transmembrane region" description="Helical" evidence="2">
    <location>
        <begin position="2647"/>
        <end position="2663"/>
    </location>
</feature>
<feature type="transmembrane region" description="Helical" evidence="2">
    <location>
        <begin position="2332"/>
        <end position="2349"/>
    </location>
</feature>
<dbReference type="PANTHER" id="PTHR11319:SF35">
    <property type="entry name" value="OUTER MEMBRANE PROTEIN PMPC-RELATED"/>
    <property type="match status" value="1"/>
</dbReference>
<dbReference type="PANTHER" id="PTHR11319">
    <property type="entry name" value="G PROTEIN-COUPLED RECEPTOR-RELATED"/>
    <property type="match status" value="1"/>
</dbReference>
<feature type="compositionally biased region" description="Polar residues" evidence="1">
    <location>
        <begin position="2969"/>
        <end position="2999"/>
    </location>
</feature>
<dbReference type="EMBL" id="GG662437">
    <property type="protein sequence ID" value="EWS71712.1"/>
    <property type="molecule type" value="Genomic_DNA"/>
</dbReference>
<feature type="transmembrane region" description="Helical" evidence="2">
    <location>
        <begin position="2584"/>
        <end position="2605"/>
    </location>
</feature>
<dbReference type="SUPFAM" id="SSF57184">
    <property type="entry name" value="Growth factor receptor domain"/>
    <property type="match status" value="1"/>
</dbReference>
<dbReference type="InterPro" id="IPR006212">
    <property type="entry name" value="Furin_repeat"/>
</dbReference>
<protein>
    <submittedName>
        <fullName evidence="3">Transmembrane protein, putative</fullName>
    </submittedName>
</protein>